<protein>
    <recommendedName>
        <fullName evidence="3">DZANK-type domain-containing protein</fullName>
    </recommendedName>
</protein>
<evidence type="ECO:0000313" key="2">
    <source>
        <dbReference type="Proteomes" id="UP000656813"/>
    </source>
</evidence>
<evidence type="ECO:0000313" key="1">
    <source>
        <dbReference type="EMBL" id="GGH88157.1"/>
    </source>
</evidence>
<dbReference type="Proteomes" id="UP000656813">
    <property type="component" value="Unassembled WGS sequence"/>
</dbReference>
<name>A0A8J3A0G2_9BACL</name>
<proteinExistence type="predicted"/>
<evidence type="ECO:0008006" key="3">
    <source>
        <dbReference type="Google" id="ProtNLM"/>
    </source>
</evidence>
<organism evidence="1 2">
    <name type="scientific">Pullulanibacillus pueri</name>
    <dbReference type="NCBI Taxonomy" id="1437324"/>
    <lineage>
        <taxon>Bacteria</taxon>
        <taxon>Bacillati</taxon>
        <taxon>Bacillota</taxon>
        <taxon>Bacilli</taxon>
        <taxon>Bacillales</taxon>
        <taxon>Sporolactobacillaceae</taxon>
        <taxon>Pullulanibacillus</taxon>
    </lineage>
</organism>
<reference evidence="1" key="2">
    <citation type="submission" date="2020-09" db="EMBL/GenBank/DDBJ databases">
        <authorList>
            <person name="Sun Q."/>
            <person name="Zhou Y."/>
        </authorList>
    </citation>
    <scope>NUCLEOTIDE SEQUENCE</scope>
    <source>
        <strain evidence="1">CGMCC 1.12777</strain>
    </source>
</reference>
<sequence>MADKKKEKPTCVRCGHVGREDDKNCIKCGAPLINTCADEPGLVSKGCTYVNPPDAAFCAKCGHPTLFHKEGLVFPYQPSPKYPIEIKK</sequence>
<dbReference type="AlphaFoldDB" id="A0A8J3A0G2"/>
<reference evidence="1" key="1">
    <citation type="journal article" date="2014" name="Int. J. Syst. Evol. Microbiol.">
        <title>Complete genome sequence of Corynebacterium casei LMG S-19264T (=DSM 44701T), isolated from a smear-ripened cheese.</title>
        <authorList>
            <consortium name="US DOE Joint Genome Institute (JGI-PGF)"/>
            <person name="Walter F."/>
            <person name="Albersmeier A."/>
            <person name="Kalinowski J."/>
            <person name="Ruckert C."/>
        </authorList>
    </citation>
    <scope>NUCLEOTIDE SEQUENCE</scope>
    <source>
        <strain evidence="1">CGMCC 1.12777</strain>
    </source>
</reference>
<comment type="caution">
    <text evidence="1">The sequence shown here is derived from an EMBL/GenBank/DDBJ whole genome shotgun (WGS) entry which is preliminary data.</text>
</comment>
<accession>A0A8J3A0G2</accession>
<keyword evidence="2" id="KW-1185">Reference proteome</keyword>
<gene>
    <name evidence="1" type="ORF">GCM10007096_39850</name>
</gene>
<dbReference type="EMBL" id="BMFV01000048">
    <property type="protein sequence ID" value="GGH88157.1"/>
    <property type="molecule type" value="Genomic_DNA"/>
</dbReference>
<dbReference type="RefSeq" id="WP_188499137.1">
    <property type="nucleotide sequence ID" value="NZ_BMFV01000048.1"/>
</dbReference>